<evidence type="ECO:0000313" key="3">
    <source>
        <dbReference type="EMBL" id="MEQ2512000.1"/>
    </source>
</evidence>
<gene>
    <name evidence="3" type="ORF">WMO66_12235</name>
</gene>
<evidence type="ECO:0000259" key="2">
    <source>
        <dbReference type="Pfam" id="PF26551"/>
    </source>
</evidence>
<dbReference type="RefSeq" id="WP_349136703.1">
    <property type="nucleotide sequence ID" value="NZ_JBBMFF010000254.1"/>
</dbReference>
<evidence type="ECO:0000313" key="4">
    <source>
        <dbReference type="Proteomes" id="UP001491552"/>
    </source>
</evidence>
<dbReference type="Pfam" id="PF26551">
    <property type="entry name" value="DUF8180"/>
    <property type="match status" value="1"/>
</dbReference>
<name>A0ABV1G9B9_9FIRM</name>
<dbReference type="EMBL" id="JBBMFF010000254">
    <property type="protein sequence ID" value="MEQ2512000.1"/>
    <property type="molecule type" value="Genomic_DNA"/>
</dbReference>
<comment type="caution">
    <text evidence="3">The sequence shown here is derived from an EMBL/GenBank/DDBJ whole genome shotgun (WGS) entry which is preliminary data.</text>
</comment>
<sequence>MNEIFRFHHEDGEHTHPHEHGHSHSHEGCDPHDCAACGSCDPMQETVALLQYMVNHNAAHANELAQLGRKLTELGNREAGEQVLAAVSEFEKGNLRLSAVLASLK</sequence>
<accession>A0ABV1G9B9</accession>
<dbReference type="Proteomes" id="UP001491552">
    <property type="component" value="Unassembled WGS sequence"/>
</dbReference>
<protein>
    <submittedName>
        <fullName evidence="3">Cobalt transporter</fullName>
    </submittedName>
</protein>
<proteinExistence type="predicted"/>
<dbReference type="InterPro" id="IPR058493">
    <property type="entry name" value="DUF8180"/>
</dbReference>
<feature type="domain" description="DUF8180" evidence="2">
    <location>
        <begin position="47"/>
        <end position="104"/>
    </location>
</feature>
<feature type="region of interest" description="Disordered" evidence="1">
    <location>
        <begin position="1"/>
        <end position="28"/>
    </location>
</feature>
<keyword evidence="4" id="KW-1185">Reference proteome</keyword>
<organism evidence="3 4">
    <name type="scientific">Faecousia intestinalis</name>
    <dbReference type="NCBI Taxonomy" id="3133167"/>
    <lineage>
        <taxon>Bacteria</taxon>
        <taxon>Bacillati</taxon>
        <taxon>Bacillota</taxon>
        <taxon>Clostridia</taxon>
        <taxon>Eubacteriales</taxon>
        <taxon>Oscillospiraceae</taxon>
        <taxon>Faecousia</taxon>
    </lineage>
</organism>
<evidence type="ECO:0000256" key="1">
    <source>
        <dbReference type="SAM" id="MobiDB-lite"/>
    </source>
</evidence>
<reference evidence="3 4" key="1">
    <citation type="submission" date="2024-03" db="EMBL/GenBank/DDBJ databases">
        <title>Human intestinal bacterial collection.</title>
        <authorList>
            <person name="Pauvert C."/>
            <person name="Hitch T.C.A."/>
            <person name="Clavel T."/>
        </authorList>
    </citation>
    <scope>NUCLEOTIDE SEQUENCE [LARGE SCALE GENOMIC DNA]</scope>
    <source>
        <strain evidence="3 4">CLA-AA-H192</strain>
    </source>
</reference>